<comment type="caution">
    <text evidence="2">The sequence shown here is derived from an EMBL/GenBank/DDBJ whole genome shotgun (WGS) entry which is preliminary data.</text>
</comment>
<dbReference type="AlphaFoldDB" id="A0A0F9P8J9"/>
<gene>
    <name evidence="2" type="ORF">LCGC14_1245520</name>
</gene>
<dbReference type="EMBL" id="LAZR01006770">
    <property type="protein sequence ID" value="KKM89757.1"/>
    <property type="molecule type" value="Genomic_DNA"/>
</dbReference>
<feature type="compositionally biased region" description="Basic and acidic residues" evidence="1">
    <location>
        <begin position="29"/>
        <end position="44"/>
    </location>
</feature>
<feature type="region of interest" description="Disordered" evidence="1">
    <location>
        <begin position="29"/>
        <end position="58"/>
    </location>
</feature>
<sequence>MKYAEHATQCPITGHIIWVDCETVNPSGKCEHWEAKPKPPETPKKRSWWRRKNDTKKT</sequence>
<organism evidence="2">
    <name type="scientific">marine sediment metagenome</name>
    <dbReference type="NCBI Taxonomy" id="412755"/>
    <lineage>
        <taxon>unclassified sequences</taxon>
        <taxon>metagenomes</taxon>
        <taxon>ecological metagenomes</taxon>
    </lineage>
</organism>
<evidence type="ECO:0000256" key="1">
    <source>
        <dbReference type="SAM" id="MobiDB-lite"/>
    </source>
</evidence>
<accession>A0A0F9P8J9</accession>
<proteinExistence type="predicted"/>
<name>A0A0F9P8J9_9ZZZZ</name>
<reference evidence="2" key="1">
    <citation type="journal article" date="2015" name="Nature">
        <title>Complex archaea that bridge the gap between prokaryotes and eukaryotes.</title>
        <authorList>
            <person name="Spang A."/>
            <person name="Saw J.H."/>
            <person name="Jorgensen S.L."/>
            <person name="Zaremba-Niedzwiedzka K."/>
            <person name="Martijn J."/>
            <person name="Lind A.E."/>
            <person name="van Eijk R."/>
            <person name="Schleper C."/>
            <person name="Guy L."/>
            <person name="Ettema T.J."/>
        </authorList>
    </citation>
    <scope>NUCLEOTIDE SEQUENCE</scope>
</reference>
<evidence type="ECO:0000313" key="2">
    <source>
        <dbReference type="EMBL" id="KKM89757.1"/>
    </source>
</evidence>
<protein>
    <submittedName>
        <fullName evidence="2">Uncharacterized protein</fullName>
    </submittedName>
</protein>